<name>A0A7C9EM94_OPUST</name>
<organism evidence="1">
    <name type="scientific">Opuntia streptacantha</name>
    <name type="common">Prickly pear cactus</name>
    <name type="synonym">Opuntia cardona</name>
    <dbReference type="NCBI Taxonomy" id="393608"/>
    <lineage>
        <taxon>Eukaryota</taxon>
        <taxon>Viridiplantae</taxon>
        <taxon>Streptophyta</taxon>
        <taxon>Embryophyta</taxon>
        <taxon>Tracheophyta</taxon>
        <taxon>Spermatophyta</taxon>
        <taxon>Magnoliopsida</taxon>
        <taxon>eudicotyledons</taxon>
        <taxon>Gunneridae</taxon>
        <taxon>Pentapetalae</taxon>
        <taxon>Caryophyllales</taxon>
        <taxon>Cactineae</taxon>
        <taxon>Cactaceae</taxon>
        <taxon>Opuntioideae</taxon>
        <taxon>Opuntia</taxon>
    </lineage>
</organism>
<proteinExistence type="predicted"/>
<reference evidence="1" key="1">
    <citation type="journal article" date="2013" name="J. Plant Res.">
        <title>Effect of fungi and light on seed germination of three Opuntia species from semiarid lands of central Mexico.</title>
        <authorList>
            <person name="Delgado-Sanchez P."/>
            <person name="Jimenez-Bremont J.F."/>
            <person name="Guerrero-Gonzalez Mde L."/>
            <person name="Flores J."/>
        </authorList>
    </citation>
    <scope>NUCLEOTIDE SEQUENCE</scope>
    <source>
        <tissue evidence="1">Cladode</tissue>
    </source>
</reference>
<dbReference type="AlphaFoldDB" id="A0A7C9EM94"/>
<protein>
    <submittedName>
        <fullName evidence="1">Uncharacterized protein</fullName>
    </submittedName>
</protein>
<reference evidence="1" key="2">
    <citation type="submission" date="2020-07" db="EMBL/GenBank/DDBJ databases">
        <authorList>
            <person name="Vera ALvarez R."/>
            <person name="Arias-Moreno D.M."/>
            <person name="Jimenez-Jacinto V."/>
            <person name="Jimenez-Bremont J.F."/>
            <person name="Swaminathan K."/>
            <person name="Moose S.P."/>
            <person name="Guerrero-Gonzalez M.L."/>
            <person name="Marino-Ramirez L."/>
            <person name="Landsman D."/>
            <person name="Rodriguez-Kessler M."/>
            <person name="Delgado-Sanchez P."/>
        </authorList>
    </citation>
    <scope>NUCLEOTIDE SEQUENCE</scope>
    <source>
        <tissue evidence="1">Cladode</tissue>
    </source>
</reference>
<sequence>MDSTLLKGRSQIEQEDKLLLRDWLEFLDCMQIIGRGSENLTLISKEIHSVLKEIKELNDSTSESKIGELESVKDQVLLIKLIFSHLNNAILRRVVNESKMEKRKQWSNKVRG</sequence>
<evidence type="ECO:0000313" key="1">
    <source>
        <dbReference type="EMBL" id="MBA4664049.1"/>
    </source>
</evidence>
<dbReference type="EMBL" id="GISG01222588">
    <property type="protein sequence ID" value="MBA4664049.1"/>
    <property type="molecule type" value="Transcribed_RNA"/>
</dbReference>
<accession>A0A7C9EM94</accession>